<dbReference type="RefSeq" id="WP_084443844.1">
    <property type="nucleotide sequence ID" value="NZ_FWWW01000044.1"/>
</dbReference>
<proteinExistence type="predicted"/>
<accession>A0A1W1UWP2</accession>
<dbReference type="EMBL" id="FWWW01000044">
    <property type="protein sequence ID" value="SMB85568.1"/>
    <property type="molecule type" value="Genomic_DNA"/>
</dbReference>
<name>A0A1W1UWP2_9BACT</name>
<reference evidence="1 2" key="1">
    <citation type="submission" date="2017-04" db="EMBL/GenBank/DDBJ databases">
        <authorList>
            <person name="Afonso C.L."/>
            <person name="Miller P.J."/>
            <person name="Scott M.A."/>
            <person name="Spackman E."/>
            <person name="Goraichik I."/>
            <person name="Dimitrov K.M."/>
            <person name="Suarez D.L."/>
            <person name="Swayne D.E."/>
        </authorList>
    </citation>
    <scope>NUCLEOTIDE SEQUENCE [LARGE SCALE GENOMIC DNA]</scope>
    <source>
        <strain evidence="1 2">DSM 11622</strain>
    </source>
</reference>
<keyword evidence="2" id="KW-1185">Reference proteome</keyword>
<dbReference type="Proteomes" id="UP000192266">
    <property type="component" value="Unassembled WGS sequence"/>
</dbReference>
<dbReference type="AlphaFoldDB" id="A0A1W1UWP2"/>
<organism evidence="1 2">
    <name type="scientific">Hymenobacter roseosalivarius DSM 11622</name>
    <dbReference type="NCBI Taxonomy" id="645990"/>
    <lineage>
        <taxon>Bacteria</taxon>
        <taxon>Pseudomonadati</taxon>
        <taxon>Bacteroidota</taxon>
        <taxon>Cytophagia</taxon>
        <taxon>Cytophagales</taxon>
        <taxon>Hymenobacteraceae</taxon>
        <taxon>Hymenobacter</taxon>
    </lineage>
</organism>
<evidence type="ECO:0000313" key="1">
    <source>
        <dbReference type="EMBL" id="SMB85568.1"/>
    </source>
</evidence>
<evidence type="ECO:0000313" key="2">
    <source>
        <dbReference type="Proteomes" id="UP000192266"/>
    </source>
</evidence>
<protein>
    <submittedName>
        <fullName evidence="1">Uncharacterized protein</fullName>
    </submittedName>
</protein>
<gene>
    <name evidence="1" type="ORF">SAMN00120144_2839</name>
</gene>
<sequence>MRTLRSRLAFLLLLCFTRVLLPDAWVLGLHQHQHTLEEPAQATRQDKKQAKALLTARHQHCQTDHFYHVPFQPTPPLELPFAVVYARTEAVGGILGGAHRAPHAAYLRGPPGQA</sequence>
<dbReference type="OrthoDB" id="893865at2"/>